<dbReference type="InterPro" id="IPR006656">
    <property type="entry name" value="Mopterin_OxRdtase"/>
</dbReference>
<keyword evidence="11" id="KW-1185">Reference proteome</keyword>
<dbReference type="PROSITE" id="PS00932">
    <property type="entry name" value="MOLYBDOPTERIN_PROK_3"/>
    <property type="match status" value="1"/>
</dbReference>
<feature type="domain" description="Molybdopterin oxidoreductase" evidence="8">
    <location>
        <begin position="2"/>
        <end position="88"/>
    </location>
</feature>
<keyword evidence="3" id="KW-0500">Molybdenum</keyword>
<dbReference type="PANTHER" id="PTHR43742:SF6">
    <property type="entry name" value="OXIDOREDUCTASE YYAE-RELATED"/>
    <property type="match status" value="1"/>
</dbReference>
<dbReference type="SUPFAM" id="SSF53706">
    <property type="entry name" value="Formate dehydrogenase/DMSO reductase, domains 1-3"/>
    <property type="match status" value="1"/>
</dbReference>
<dbReference type="GO" id="GO:0016491">
    <property type="term" value="F:oxidoreductase activity"/>
    <property type="evidence" value="ECO:0007669"/>
    <property type="project" value="UniProtKB-KW"/>
</dbReference>
<dbReference type="Gene3D" id="2.40.40.20">
    <property type="match status" value="1"/>
</dbReference>
<reference evidence="10 11" key="1">
    <citation type="submission" date="2017-01" db="EMBL/GenBank/DDBJ databases">
        <title>The cable genome- insights into the physiology and evolution of filamentous bacteria capable of sulfide oxidation via long distance electron transfer.</title>
        <authorList>
            <person name="Schreiber L."/>
            <person name="Bjerg J.T."/>
            <person name="Boggild A."/>
            <person name="Van De Vossenberg J."/>
            <person name="Meysman F."/>
            <person name="Nielsen L.P."/>
            <person name="Schramm A."/>
            <person name="Kjeldsen K.U."/>
        </authorList>
    </citation>
    <scope>NUCLEOTIDE SEQUENCE [LARGE SCALE GENOMIC DNA]</scope>
    <source>
        <strain evidence="10">A5</strain>
    </source>
</reference>
<dbReference type="InterPro" id="IPR006657">
    <property type="entry name" value="MoPterin_dinucl-bd_dom"/>
</dbReference>
<name>A0A444JEB3_9BACT</name>
<dbReference type="CDD" id="cd02781">
    <property type="entry name" value="MopB_CT_Acetylene-hydratase"/>
    <property type="match status" value="1"/>
</dbReference>
<evidence type="ECO:0000256" key="2">
    <source>
        <dbReference type="ARBA" id="ARBA00010312"/>
    </source>
</evidence>
<comment type="cofactor">
    <cofactor evidence="1">
        <name>Mo-bis(molybdopterin guanine dinucleotide)</name>
        <dbReference type="ChEBI" id="CHEBI:60539"/>
    </cofactor>
</comment>
<dbReference type="PANTHER" id="PTHR43742">
    <property type="entry name" value="TRIMETHYLAMINE-N-OXIDE REDUCTASE"/>
    <property type="match status" value="1"/>
</dbReference>
<dbReference type="SUPFAM" id="SSF50692">
    <property type="entry name" value="ADC-like"/>
    <property type="match status" value="1"/>
</dbReference>
<keyword evidence="5" id="KW-0560">Oxidoreductase</keyword>
<accession>A0A444JEB3</accession>
<keyword evidence="4" id="KW-0479">Metal-binding</keyword>
<evidence type="ECO:0000313" key="11">
    <source>
        <dbReference type="Proteomes" id="UP000288892"/>
    </source>
</evidence>
<dbReference type="InterPro" id="IPR009010">
    <property type="entry name" value="Asp_de-COase-like_dom_sf"/>
</dbReference>
<organism evidence="10 11">
    <name type="scientific">Candidatus Electrothrix marina</name>
    <dbReference type="NCBI Taxonomy" id="1859130"/>
    <lineage>
        <taxon>Bacteria</taxon>
        <taxon>Pseudomonadati</taxon>
        <taxon>Thermodesulfobacteriota</taxon>
        <taxon>Desulfobulbia</taxon>
        <taxon>Desulfobulbales</taxon>
        <taxon>Desulfobulbaceae</taxon>
        <taxon>Candidatus Electrothrix</taxon>
    </lineage>
</organism>
<dbReference type="GO" id="GO:0018818">
    <property type="term" value="F:acetylene hydratase activity"/>
    <property type="evidence" value="ECO:0007669"/>
    <property type="project" value="InterPro"/>
</dbReference>
<keyword evidence="7" id="KW-0411">Iron-sulfur</keyword>
<dbReference type="Proteomes" id="UP000288892">
    <property type="component" value="Unassembled WGS sequence"/>
</dbReference>
<gene>
    <name evidence="10" type="ORF">VU01_11406</name>
</gene>
<evidence type="ECO:0000256" key="5">
    <source>
        <dbReference type="ARBA" id="ARBA00023002"/>
    </source>
</evidence>
<sequence length="316" mass="35864">GNPLLTLANSRQVHDALCSLDLLVVTDLFMTPTAAMADYVLPAAFWPEVEQVIGYPLVAENMVFAQQKATRHGECRQDEWIMDEISKRLSLPGSEESLTDVINQRLAPLGMTYEQLQEKGWVYPEHIYYKYQGKGFRTRSKKIELSSSALARLGYDPLPSYLEPSESPVSCPDLRASFPYILITGARKKEFFHSEQRQVASLRRLRPEPQAELHPDQAQVHDIRTGDWILVRSPRGSIRVKALVTDTIRSGTVSVDHGWWFPEKEGPDFGFLEANANVLTNNGPPYDPAFGTYQLRGLLCTVQKEKREERKDDEAR</sequence>
<dbReference type="Pfam" id="PF01568">
    <property type="entry name" value="Molydop_binding"/>
    <property type="match status" value="1"/>
</dbReference>
<dbReference type="Pfam" id="PF00384">
    <property type="entry name" value="Molybdopterin"/>
    <property type="match status" value="1"/>
</dbReference>
<dbReference type="GO" id="GO:0051536">
    <property type="term" value="F:iron-sulfur cluster binding"/>
    <property type="evidence" value="ECO:0007669"/>
    <property type="project" value="UniProtKB-KW"/>
</dbReference>
<dbReference type="GO" id="GO:0043546">
    <property type="term" value="F:molybdopterin cofactor binding"/>
    <property type="evidence" value="ECO:0007669"/>
    <property type="project" value="InterPro"/>
</dbReference>
<comment type="similarity">
    <text evidence="2">Belongs to the prokaryotic molybdopterin-containing oxidoreductase family.</text>
</comment>
<evidence type="ECO:0000256" key="6">
    <source>
        <dbReference type="ARBA" id="ARBA00023004"/>
    </source>
</evidence>
<evidence type="ECO:0000259" key="8">
    <source>
        <dbReference type="Pfam" id="PF00384"/>
    </source>
</evidence>
<evidence type="ECO:0000259" key="9">
    <source>
        <dbReference type="Pfam" id="PF01568"/>
    </source>
</evidence>
<evidence type="ECO:0000313" key="10">
    <source>
        <dbReference type="EMBL" id="RWX51421.1"/>
    </source>
</evidence>
<evidence type="ECO:0000256" key="7">
    <source>
        <dbReference type="ARBA" id="ARBA00023014"/>
    </source>
</evidence>
<evidence type="ECO:0000256" key="3">
    <source>
        <dbReference type="ARBA" id="ARBA00022505"/>
    </source>
</evidence>
<proteinExistence type="inferred from homology"/>
<evidence type="ECO:0000256" key="1">
    <source>
        <dbReference type="ARBA" id="ARBA00001942"/>
    </source>
</evidence>
<evidence type="ECO:0000256" key="4">
    <source>
        <dbReference type="ARBA" id="ARBA00022723"/>
    </source>
</evidence>
<dbReference type="GO" id="GO:0046872">
    <property type="term" value="F:metal ion binding"/>
    <property type="evidence" value="ECO:0007669"/>
    <property type="project" value="UniProtKB-KW"/>
</dbReference>
<dbReference type="InterPro" id="IPR006655">
    <property type="entry name" value="Mopterin_OxRdtase_prok_CS"/>
</dbReference>
<dbReference type="Gene3D" id="3.40.50.740">
    <property type="match status" value="1"/>
</dbReference>
<keyword evidence="6" id="KW-0408">Iron</keyword>
<feature type="domain" description="Molybdopterin dinucleotide-binding" evidence="9">
    <location>
        <begin position="181"/>
        <end position="294"/>
    </location>
</feature>
<dbReference type="InterPro" id="IPR037949">
    <property type="entry name" value="MopB_CT_Acetylene-hydratase"/>
</dbReference>
<dbReference type="AlphaFoldDB" id="A0A444JEB3"/>
<comment type="caution">
    <text evidence="10">The sequence shown here is derived from an EMBL/GenBank/DDBJ whole genome shotgun (WGS) entry which is preliminary data.</text>
</comment>
<protein>
    <submittedName>
        <fullName evidence="10">Molybdopterin oxidoreductase</fullName>
    </submittedName>
</protein>
<dbReference type="InterPro" id="IPR050612">
    <property type="entry name" value="Prok_Mopterin_Oxidored"/>
</dbReference>
<dbReference type="EMBL" id="MTKS01000140">
    <property type="protein sequence ID" value="RWX51421.1"/>
    <property type="molecule type" value="Genomic_DNA"/>
</dbReference>
<feature type="non-terminal residue" evidence="10">
    <location>
        <position position="1"/>
    </location>
</feature>